<dbReference type="Gene3D" id="1.10.8.270">
    <property type="entry name" value="putative rabgap domain of human tbc1 domain family member 14 like domains"/>
    <property type="match status" value="1"/>
</dbReference>
<dbReference type="PANTHER" id="PTHR47219">
    <property type="entry name" value="RAB GTPASE-ACTIVATING PROTEIN 1-LIKE"/>
    <property type="match status" value="1"/>
</dbReference>
<dbReference type="Pfam" id="PF00566">
    <property type="entry name" value="RabGAP-TBC"/>
    <property type="match status" value="1"/>
</dbReference>
<dbReference type="SUPFAM" id="SSF50156">
    <property type="entry name" value="PDZ domain-like"/>
    <property type="match status" value="1"/>
</dbReference>
<dbReference type="InterPro" id="IPR001478">
    <property type="entry name" value="PDZ"/>
</dbReference>
<dbReference type="InterPro" id="IPR050302">
    <property type="entry name" value="Rab_GAP_TBC_domain"/>
</dbReference>
<dbReference type="Proteomes" id="UP000332933">
    <property type="component" value="Unassembled WGS sequence"/>
</dbReference>
<name>A0A485L1K9_9STRA</name>
<reference evidence="3 4" key="1">
    <citation type="submission" date="2019-03" db="EMBL/GenBank/DDBJ databases">
        <authorList>
            <person name="Gaulin E."/>
            <person name="Dumas B."/>
        </authorList>
    </citation>
    <scope>NUCLEOTIDE SEQUENCE [LARGE SCALE GENOMIC DNA]</scope>
    <source>
        <strain evidence="3">CBS 568.67</strain>
    </source>
</reference>
<dbReference type="InterPro" id="IPR000195">
    <property type="entry name" value="Rab-GAP-TBC_dom"/>
</dbReference>
<proteinExistence type="predicted"/>
<dbReference type="InterPro" id="IPR036034">
    <property type="entry name" value="PDZ_sf"/>
</dbReference>
<dbReference type="PANTHER" id="PTHR47219:SF20">
    <property type="entry name" value="TBC1 DOMAIN FAMILY MEMBER 2B"/>
    <property type="match status" value="1"/>
</dbReference>
<evidence type="ECO:0000313" key="4">
    <source>
        <dbReference type="Proteomes" id="UP000332933"/>
    </source>
</evidence>
<dbReference type="SUPFAM" id="SSF47923">
    <property type="entry name" value="Ypt/Rab-GAP domain of gyp1p"/>
    <property type="match status" value="2"/>
</dbReference>
<dbReference type="GO" id="GO:0005096">
    <property type="term" value="F:GTPase activator activity"/>
    <property type="evidence" value="ECO:0007669"/>
    <property type="project" value="TreeGrafter"/>
</dbReference>
<dbReference type="PROSITE" id="PS50086">
    <property type="entry name" value="TBC_RABGAP"/>
    <property type="match status" value="1"/>
</dbReference>
<evidence type="ECO:0000259" key="1">
    <source>
        <dbReference type="PROSITE" id="PS50086"/>
    </source>
</evidence>
<dbReference type="GO" id="GO:0031267">
    <property type="term" value="F:small GTPase binding"/>
    <property type="evidence" value="ECO:0007669"/>
    <property type="project" value="TreeGrafter"/>
</dbReference>
<evidence type="ECO:0000313" key="2">
    <source>
        <dbReference type="EMBL" id="KAF0694366.1"/>
    </source>
</evidence>
<dbReference type="Gene3D" id="2.30.42.10">
    <property type="match status" value="1"/>
</dbReference>
<dbReference type="EMBL" id="VJMH01005574">
    <property type="protein sequence ID" value="KAF0694366.1"/>
    <property type="molecule type" value="Genomic_DNA"/>
</dbReference>
<reference evidence="2" key="2">
    <citation type="submission" date="2019-06" db="EMBL/GenBank/DDBJ databases">
        <title>Genomics analysis of Aphanomyces spp. identifies a new class of oomycete effector associated with host adaptation.</title>
        <authorList>
            <person name="Gaulin E."/>
        </authorList>
    </citation>
    <scope>NUCLEOTIDE SEQUENCE</scope>
    <source>
        <strain evidence="2">CBS 578.67</strain>
    </source>
</reference>
<dbReference type="InterPro" id="IPR035969">
    <property type="entry name" value="Rab-GAP_TBC_sf"/>
</dbReference>
<keyword evidence="4" id="KW-1185">Reference proteome</keyword>
<dbReference type="SMART" id="SM00164">
    <property type="entry name" value="TBC"/>
    <property type="match status" value="1"/>
</dbReference>
<dbReference type="AlphaFoldDB" id="A0A485L1K9"/>
<organism evidence="3 4">
    <name type="scientific">Aphanomyces stellatus</name>
    <dbReference type="NCBI Taxonomy" id="120398"/>
    <lineage>
        <taxon>Eukaryota</taxon>
        <taxon>Sar</taxon>
        <taxon>Stramenopiles</taxon>
        <taxon>Oomycota</taxon>
        <taxon>Saprolegniomycetes</taxon>
        <taxon>Saprolegniales</taxon>
        <taxon>Verrucalvaceae</taxon>
        <taxon>Aphanomyces</taxon>
    </lineage>
</organism>
<dbReference type="Gene3D" id="1.10.472.80">
    <property type="entry name" value="Ypt/Rab-GAP domain of gyp1p, domain 3"/>
    <property type="match status" value="1"/>
</dbReference>
<dbReference type="SMART" id="SM00228">
    <property type="entry name" value="PDZ"/>
    <property type="match status" value="1"/>
</dbReference>
<gene>
    <name evidence="3" type="primary">Aste57867_14777</name>
    <name evidence="2" type="ORF">As57867_014722</name>
    <name evidence="3" type="ORF">ASTE57867_14777</name>
</gene>
<sequence length="546" mass="61773">MATARLRRKKFAEDDKDDISLYDIEFGKGPIGIQFETNFYGDHAVVKHVVEGGAASKVLKQIGDKTSSSAALCIVEEGHVLVAVNGRDVSKEPFKTVMQAIKDAPVPRILRFLDPNVLALEDMNQHATEQLLNRCVVVPNCPLVVMIVRDHYGFAKDDSYILKYRKQMRLKKAQHNTYAVEKEWADFLQSIGGTQALNHRYNQSGEKTELQAQLEPLVLHGIPTAFRASVWGVLTNVQAYKESYAPTYYTDILSGELRSSTLEDIEKDVGRTYPEHAYFQQEKGKQELTNVLVAYSVHNATIGYCQSMNFLVGILLLFLTEEESFWLLCVMMEHYLPTENYSRSMLGSQVDQVVFKRLVNLQLPHLGRAFEDAGIEIELVTLQWFLCVFVCTLPLETALRVWDYMFLHGEEVLFSVALGILKSAEDKIIEASTSHSLLFMLVRELGFDLHNADAFMEQLVAFHHAPAEEGGANDDGAAEKPNPIDFLVQKFNEISIKLRKGSIVSAVDDTSSSKKRFTYGTIQQWRSEVRPQIEAKEKRMHNEKHG</sequence>
<dbReference type="FunFam" id="1.10.8.270:FF:000026">
    <property type="entry name" value="TBC (Tre-2/Bub2/Cdc16) domain family"/>
    <property type="match status" value="1"/>
</dbReference>
<accession>A0A485L1K9</accession>
<dbReference type="EMBL" id="CAADRA010005595">
    <property type="protein sequence ID" value="VFT91595.1"/>
    <property type="molecule type" value="Genomic_DNA"/>
</dbReference>
<feature type="domain" description="Rab-GAP TBC" evidence="1">
    <location>
        <begin position="221"/>
        <end position="409"/>
    </location>
</feature>
<protein>
    <submittedName>
        <fullName evidence="3">Aste57867_14777 protein</fullName>
    </submittedName>
</protein>
<dbReference type="OrthoDB" id="294251at2759"/>
<evidence type="ECO:0000313" key="3">
    <source>
        <dbReference type="EMBL" id="VFT91595.1"/>
    </source>
</evidence>